<accession>A0A1R4FJM8</accession>
<evidence type="ECO:0000256" key="1">
    <source>
        <dbReference type="SAM" id="MobiDB-lite"/>
    </source>
</evidence>
<dbReference type="EMBL" id="FUIE01000030">
    <property type="protein sequence ID" value="SJM56079.1"/>
    <property type="molecule type" value="Genomic_DNA"/>
</dbReference>
<dbReference type="Proteomes" id="UP000195766">
    <property type="component" value="Unassembled WGS sequence"/>
</dbReference>
<sequence length="70" mass="7459">MTAPRWAFEIMPRRTTPGSAVDGVGGQAPKDLGVIAGLARIWERPQGLQGLPPGSGPIPRLMADKAARRR</sequence>
<reference evidence="2 3" key="1">
    <citation type="submission" date="2017-02" db="EMBL/GenBank/DDBJ databases">
        <authorList>
            <person name="Peterson S.W."/>
        </authorList>
    </citation>
    <scope>NUCLEOTIDE SEQUENCE [LARGE SCALE GENOMIC DNA]</scope>
    <source>
        <strain evidence="2 3">3F5N</strain>
    </source>
</reference>
<name>A0A1R4FJM8_BREDI</name>
<feature type="region of interest" description="Disordered" evidence="1">
    <location>
        <begin position="46"/>
        <end position="70"/>
    </location>
</feature>
<evidence type="ECO:0000313" key="2">
    <source>
        <dbReference type="EMBL" id="SJM56079.1"/>
    </source>
</evidence>
<gene>
    <name evidence="2" type="ORF">FM111_05150</name>
</gene>
<organism evidence="2 3">
    <name type="scientific">Brevundimonas diminuta 3F5N</name>
    <dbReference type="NCBI Taxonomy" id="1255603"/>
    <lineage>
        <taxon>Bacteria</taxon>
        <taxon>Pseudomonadati</taxon>
        <taxon>Pseudomonadota</taxon>
        <taxon>Alphaproteobacteria</taxon>
        <taxon>Caulobacterales</taxon>
        <taxon>Caulobacteraceae</taxon>
        <taxon>Brevundimonas</taxon>
    </lineage>
</organism>
<proteinExistence type="predicted"/>
<evidence type="ECO:0000313" key="3">
    <source>
        <dbReference type="Proteomes" id="UP000195766"/>
    </source>
</evidence>
<dbReference type="AlphaFoldDB" id="A0A1R4FJM8"/>
<protein>
    <submittedName>
        <fullName evidence="2">Uncharacterized protein</fullName>
    </submittedName>
</protein>